<keyword evidence="2 5" id="KW-0689">Ribosomal protein</keyword>
<reference evidence="5" key="1">
    <citation type="submission" date="2020-06" db="EMBL/GenBank/DDBJ databases">
        <title>Unique genomic features of the anaerobic methanotrophic archaea.</title>
        <authorList>
            <person name="Chadwick G.L."/>
            <person name="Skennerton C.T."/>
            <person name="Laso-Perez R."/>
            <person name="Leu A.O."/>
            <person name="Speth D.R."/>
            <person name="Yu H."/>
            <person name="Morgan-Lang C."/>
            <person name="Hatzenpichler R."/>
            <person name="Goudeau D."/>
            <person name="Malmstrom R."/>
            <person name="Brazelton W.J."/>
            <person name="Woyke T."/>
            <person name="Hallam S.J."/>
            <person name="Tyson G.W."/>
            <person name="Wegener G."/>
            <person name="Boetius A."/>
            <person name="Orphan V."/>
        </authorList>
    </citation>
    <scope>NUCLEOTIDE SEQUENCE</scope>
</reference>
<evidence type="ECO:0000256" key="2">
    <source>
        <dbReference type="ARBA" id="ARBA00022980"/>
    </source>
</evidence>
<dbReference type="PROSITE" id="PS00475">
    <property type="entry name" value="RIBOSOMAL_L15"/>
    <property type="match status" value="1"/>
</dbReference>
<keyword evidence="3" id="KW-0687">Ribonucleoprotein</keyword>
<organism evidence="5">
    <name type="scientific">Candidatus Methanogaster sp. ANME-2c ERB4</name>
    <dbReference type="NCBI Taxonomy" id="2759911"/>
    <lineage>
        <taxon>Archaea</taxon>
        <taxon>Methanobacteriati</taxon>
        <taxon>Methanobacteriota</taxon>
        <taxon>Stenosarchaea group</taxon>
        <taxon>Methanomicrobia</taxon>
        <taxon>Methanosarcinales</taxon>
        <taxon>ANME-2 cluster</taxon>
        <taxon>Candidatus Methanogasteraceae</taxon>
        <taxon>Candidatus Methanogaster</taxon>
    </lineage>
</organism>
<dbReference type="GO" id="GO:0003735">
    <property type="term" value="F:structural constituent of ribosome"/>
    <property type="evidence" value="ECO:0007669"/>
    <property type="project" value="InterPro"/>
</dbReference>
<dbReference type="GO" id="GO:0003723">
    <property type="term" value="F:RNA binding"/>
    <property type="evidence" value="ECO:0007669"/>
    <property type="project" value="TreeGrafter"/>
</dbReference>
<evidence type="ECO:0000256" key="1">
    <source>
        <dbReference type="ARBA" id="ARBA00006815"/>
    </source>
</evidence>
<dbReference type="GO" id="GO:0006412">
    <property type="term" value="P:translation"/>
    <property type="evidence" value="ECO:0007669"/>
    <property type="project" value="InterPro"/>
</dbReference>
<dbReference type="Pfam" id="PF17135">
    <property type="entry name" value="Ribosomal_L18"/>
    <property type="match status" value="1"/>
</dbReference>
<dbReference type="InterPro" id="IPR021131">
    <property type="entry name" value="Ribosomal_uL15/eL18"/>
</dbReference>
<name>A0A7G9YP57_9EURY</name>
<dbReference type="EMBL" id="MT631397">
    <property type="protein sequence ID" value="QNO49791.1"/>
    <property type="molecule type" value="Genomic_DNA"/>
</dbReference>
<sequence>MNLSHINRHVAESETIIVPGKVLGAGDINHPLVVGAFGFSEGARAKIADAGGECLTIEELLARNPAGSNIRIIR</sequence>
<evidence type="ECO:0000256" key="3">
    <source>
        <dbReference type="ARBA" id="ARBA00023274"/>
    </source>
</evidence>
<dbReference type="PANTHER" id="PTHR10934">
    <property type="entry name" value="60S RIBOSOMAL PROTEIN L18"/>
    <property type="match status" value="1"/>
</dbReference>
<evidence type="ECO:0000313" key="5">
    <source>
        <dbReference type="EMBL" id="QNO49791.1"/>
    </source>
</evidence>
<evidence type="ECO:0000259" key="4">
    <source>
        <dbReference type="Pfam" id="PF17135"/>
    </source>
</evidence>
<comment type="similarity">
    <text evidence="1">Belongs to the eukaryotic ribosomal protein eL18 family.</text>
</comment>
<dbReference type="InterPro" id="IPR000039">
    <property type="entry name" value="Ribosomal_eL18"/>
</dbReference>
<dbReference type="PANTHER" id="PTHR10934:SF2">
    <property type="entry name" value="LARGE RIBOSOMAL SUBUNIT PROTEIN EL18"/>
    <property type="match status" value="1"/>
</dbReference>
<dbReference type="SUPFAM" id="SSF52080">
    <property type="entry name" value="Ribosomal proteins L15p and L18e"/>
    <property type="match status" value="1"/>
</dbReference>
<evidence type="ECO:0000313" key="6">
    <source>
        <dbReference type="EMBL" id="QNO49933.1"/>
    </source>
</evidence>
<protein>
    <submittedName>
        <fullName evidence="5">50S ribosomal protein L18e</fullName>
    </submittedName>
</protein>
<dbReference type="InterPro" id="IPR001196">
    <property type="entry name" value="Ribosomal_uL15_CS"/>
</dbReference>
<feature type="domain" description="Large ribosomal subunit protein uL15/eL18" evidence="4">
    <location>
        <begin position="8"/>
        <end position="74"/>
    </location>
</feature>
<dbReference type="Gene3D" id="3.100.10.10">
    <property type="match status" value="1"/>
</dbReference>
<proteinExistence type="inferred from homology"/>
<accession>A0A7G9YP57</accession>
<dbReference type="GO" id="GO:0022625">
    <property type="term" value="C:cytosolic large ribosomal subunit"/>
    <property type="evidence" value="ECO:0007669"/>
    <property type="project" value="TreeGrafter"/>
</dbReference>
<dbReference type="NCBIfam" id="NF003079">
    <property type="entry name" value="PRK04005.1"/>
    <property type="match status" value="1"/>
</dbReference>
<dbReference type="EMBL" id="MT631400">
    <property type="protein sequence ID" value="QNO49933.1"/>
    <property type="molecule type" value="Genomic_DNA"/>
</dbReference>
<dbReference type="InterPro" id="IPR036227">
    <property type="entry name" value="Ribosomal_uL15/eL18_sf"/>
</dbReference>
<dbReference type="AlphaFoldDB" id="A0A7G9YP57"/>
<gene>
    <name evidence="5" type="ORF">DBPBNLAN_00001</name>
    <name evidence="6" type="ORF">FNHNGOKL_00001</name>
</gene>